<dbReference type="Proteomes" id="UP000001208">
    <property type="component" value="Chromosome"/>
</dbReference>
<dbReference type="OrthoDB" id="6198066at2"/>
<evidence type="ECO:0000313" key="2">
    <source>
        <dbReference type="Proteomes" id="UP000001208"/>
    </source>
</evidence>
<accession>B3QTK2</accession>
<dbReference type="GO" id="GO:0006355">
    <property type="term" value="P:regulation of DNA-templated transcription"/>
    <property type="evidence" value="ECO:0007669"/>
    <property type="project" value="InterPro"/>
</dbReference>
<proteinExistence type="predicted"/>
<sequence length="86" mass="9549">METKVTLKLDKTLIDKAEAYASAHHLSLSEIVEMYLKRLVAEAGSSRAGEIEISPFVKSMATGVKLPTDIHPKDAYRDHLSEKLHS</sequence>
<keyword evidence="2" id="KW-1185">Reference proteome</keyword>
<dbReference type="STRING" id="517418.Ctha_0277"/>
<name>B3QTK2_CHLT3</name>
<dbReference type="SUPFAM" id="SSF47598">
    <property type="entry name" value="Ribbon-helix-helix"/>
    <property type="match status" value="1"/>
</dbReference>
<dbReference type="KEGG" id="cts:Ctha_0277"/>
<dbReference type="InterPro" id="IPR045944">
    <property type="entry name" value="DUF6364"/>
</dbReference>
<dbReference type="AlphaFoldDB" id="B3QTK2"/>
<dbReference type="eggNOG" id="ENOG5032RVK">
    <property type="taxonomic scope" value="Bacteria"/>
</dbReference>
<dbReference type="RefSeq" id="WP_012498832.1">
    <property type="nucleotide sequence ID" value="NC_011026.1"/>
</dbReference>
<organism evidence="1 2">
    <name type="scientific">Chloroherpeton thalassium (strain ATCC 35110 / GB-78)</name>
    <dbReference type="NCBI Taxonomy" id="517418"/>
    <lineage>
        <taxon>Bacteria</taxon>
        <taxon>Pseudomonadati</taxon>
        <taxon>Chlorobiota</taxon>
        <taxon>Chlorobiia</taxon>
        <taxon>Chlorobiales</taxon>
        <taxon>Chloroherpetonaceae</taxon>
        <taxon>Chloroherpeton</taxon>
    </lineage>
</organism>
<dbReference type="EMBL" id="CP001100">
    <property type="protein sequence ID" value="ACF12748.1"/>
    <property type="molecule type" value="Genomic_DNA"/>
</dbReference>
<reference evidence="1 2" key="1">
    <citation type="submission" date="2008-06" db="EMBL/GenBank/DDBJ databases">
        <title>Complete sequence of Chloroherpeton thalassium ATCC 35110.</title>
        <authorList>
            <consortium name="US DOE Joint Genome Institute"/>
            <person name="Lucas S."/>
            <person name="Copeland A."/>
            <person name="Lapidus A."/>
            <person name="Glavina del Rio T."/>
            <person name="Dalin E."/>
            <person name="Tice H."/>
            <person name="Bruce D."/>
            <person name="Goodwin L."/>
            <person name="Pitluck S."/>
            <person name="Schmutz J."/>
            <person name="Larimer F."/>
            <person name="Land M."/>
            <person name="Hauser L."/>
            <person name="Kyrpides N."/>
            <person name="Mikhailova N."/>
            <person name="Liu Z."/>
            <person name="Li T."/>
            <person name="Zhao F."/>
            <person name="Overmann J."/>
            <person name="Bryant D.A."/>
            <person name="Richardson P."/>
        </authorList>
    </citation>
    <scope>NUCLEOTIDE SEQUENCE [LARGE SCALE GENOMIC DNA]</scope>
    <source>
        <strain evidence="2">ATCC 35110 / GB-78</strain>
    </source>
</reference>
<evidence type="ECO:0000313" key="1">
    <source>
        <dbReference type="EMBL" id="ACF12748.1"/>
    </source>
</evidence>
<dbReference type="HOGENOM" id="CLU_168243_2_0_10"/>
<dbReference type="InterPro" id="IPR010985">
    <property type="entry name" value="Ribbon_hlx_hlx"/>
</dbReference>
<dbReference type="Pfam" id="PF19891">
    <property type="entry name" value="DUF6364"/>
    <property type="match status" value="1"/>
</dbReference>
<protein>
    <submittedName>
        <fullName evidence="1">Uncharacterized protein</fullName>
    </submittedName>
</protein>
<gene>
    <name evidence="1" type="ordered locus">Ctha_0277</name>
</gene>